<protein>
    <submittedName>
        <fullName evidence="2">Uncharacterized protein</fullName>
    </submittedName>
</protein>
<comment type="caution">
    <text evidence="2">The sequence shown here is derived from an EMBL/GenBank/DDBJ whole genome shotgun (WGS) entry which is preliminary data.</text>
</comment>
<feature type="region of interest" description="Disordered" evidence="1">
    <location>
        <begin position="9"/>
        <end position="41"/>
    </location>
</feature>
<feature type="compositionally biased region" description="Polar residues" evidence="1">
    <location>
        <begin position="22"/>
        <end position="41"/>
    </location>
</feature>
<gene>
    <name evidence="2" type="ORF">H5410_017559</name>
</gene>
<dbReference type="Proteomes" id="UP000824120">
    <property type="component" value="Chromosome 3"/>
</dbReference>
<evidence type="ECO:0000313" key="2">
    <source>
        <dbReference type="EMBL" id="KAG5617735.1"/>
    </source>
</evidence>
<evidence type="ECO:0000256" key="1">
    <source>
        <dbReference type="SAM" id="MobiDB-lite"/>
    </source>
</evidence>
<dbReference type="EMBL" id="JACXVP010000003">
    <property type="protein sequence ID" value="KAG5617735.1"/>
    <property type="molecule type" value="Genomic_DNA"/>
</dbReference>
<proteinExistence type="predicted"/>
<dbReference type="AlphaFoldDB" id="A0A9J6A0U4"/>
<accession>A0A9J6A0U4</accession>
<organism evidence="2 3">
    <name type="scientific">Solanum commersonii</name>
    <name type="common">Commerson's wild potato</name>
    <name type="synonym">Commerson's nightshade</name>
    <dbReference type="NCBI Taxonomy" id="4109"/>
    <lineage>
        <taxon>Eukaryota</taxon>
        <taxon>Viridiplantae</taxon>
        <taxon>Streptophyta</taxon>
        <taxon>Embryophyta</taxon>
        <taxon>Tracheophyta</taxon>
        <taxon>Spermatophyta</taxon>
        <taxon>Magnoliopsida</taxon>
        <taxon>eudicotyledons</taxon>
        <taxon>Gunneridae</taxon>
        <taxon>Pentapetalae</taxon>
        <taxon>asterids</taxon>
        <taxon>lamiids</taxon>
        <taxon>Solanales</taxon>
        <taxon>Solanaceae</taxon>
        <taxon>Solanoideae</taxon>
        <taxon>Solaneae</taxon>
        <taxon>Solanum</taxon>
    </lineage>
</organism>
<reference evidence="2 3" key="1">
    <citation type="submission" date="2020-09" db="EMBL/GenBank/DDBJ databases">
        <title>De no assembly of potato wild relative species, Solanum commersonii.</title>
        <authorList>
            <person name="Cho K."/>
        </authorList>
    </citation>
    <scope>NUCLEOTIDE SEQUENCE [LARGE SCALE GENOMIC DNA]</scope>
    <source>
        <strain evidence="2">LZ3.2</strain>
        <tissue evidence="2">Leaf</tissue>
    </source>
</reference>
<sequence length="128" mass="14870">MVEIIHFKYDTRSSSPRPPTSFKLSGSSPQKLKSDSRPSTNYPYRSLLLSTKTTNIDQEGRLKRKSKSQFSPKFVHGLWSKYPMFSPLQFYLWALKVIMVALNQLDIGAHHLNILQKQTNVTWKLEKE</sequence>
<name>A0A9J6A0U4_SOLCO</name>
<evidence type="ECO:0000313" key="3">
    <source>
        <dbReference type="Proteomes" id="UP000824120"/>
    </source>
</evidence>
<keyword evidence="3" id="KW-1185">Reference proteome</keyword>